<dbReference type="PANTHER" id="PTHR42993:SF1">
    <property type="entry name" value="MAOC-LIKE DEHYDRATASE DOMAIN-CONTAINING PROTEIN"/>
    <property type="match status" value="1"/>
</dbReference>
<dbReference type="EMBL" id="VINQ01000007">
    <property type="protein sequence ID" value="KAA0914991.1"/>
    <property type="molecule type" value="Genomic_DNA"/>
</dbReference>
<dbReference type="SUPFAM" id="SSF54637">
    <property type="entry name" value="Thioesterase/thiol ester dehydrase-isomerase"/>
    <property type="match status" value="1"/>
</dbReference>
<proteinExistence type="predicted"/>
<reference evidence="2 3" key="1">
    <citation type="submission" date="2019-07" db="EMBL/GenBank/DDBJ databases">
        <title>Aquicoccus porphyridii gen. nov., sp. nov., isolated from a small marine red alga, Porphyridium marinum.</title>
        <authorList>
            <person name="Liu L."/>
        </authorList>
    </citation>
    <scope>NUCLEOTIDE SEQUENCE [LARGE SCALE GENOMIC DNA]</scope>
    <source>
        <strain evidence="2 3">L1 8-17</strain>
    </source>
</reference>
<dbReference type="PANTHER" id="PTHR42993">
    <property type="entry name" value="MAOC-LIKE DEHYDRATASE DOMAIN-CONTAINING PROTEIN"/>
    <property type="match status" value="1"/>
</dbReference>
<dbReference type="Gene3D" id="3.10.129.10">
    <property type="entry name" value="Hotdog Thioesterase"/>
    <property type="match status" value="1"/>
</dbReference>
<dbReference type="InterPro" id="IPR002539">
    <property type="entry name" value="MaoC-like_dom"/>
</dbReference>
<evidence type="ECO:0000313" key="3">
    <source>
        <dbReference type="Proteomes" id="UP000325291"/>
    </source>
</evidence>
<keyword evidence="3" id="KW-1185">Reference proteome</keyword>
<accession>A0A5A9ZCV6</accession>
<dbReference type="CDD" id="cd03450">
    <property type="entry name" value="NodN"/>
    <property type="match status" value="1"/>
</dbReference>
<feature type="domain" description="MaoC-like" evidence="1">
    <location>
        <begin position="18"/>
        <end position="132"/>
    </location>
</feature>
<dbReference type="Pfam" id="PF01575">
    <property type="entry name" value="MaoC_dehydratas"/>
    <property type="match status" value="1"/>
</dbReference>
<name>A0A5A9ZCV6_9RHOB</name>
<sequence length="165" mass="18478">MSISDPKQTFLARRDYEALVGTELGKSHWIKITQSRIDQFADCTGDHQSIHVDPETARGGPFGGTIAHGFLTLSMIVEMMQGLPRIIGVKTNVNYGLDRVRFISPVKVDSCIRGRFTLSAFKQIETTIVETTFAIVVEIENHDKPALVADWRARRYLCPAFPPET</sequence>
<dbReference type="InterPro" id="IPR029069">
    <property type="entry name" value="HotDog_dom_sf"/>
</dbReference>
<dbReference type="Proteomes" id="UP000325291">
    <property type="component" value="Unassembled WGS sequence"/>
</dbReference>
<organism evidence="2 3">
    <name type="scientific">Aquicoccus porphyridii</name>
    <dbReference type="NCBI Taxonomy" id="1852029"/>
    <lineage>
        <taxon>Bacteria</taxon>
        <taxon>Pseudomonadati</taxon>
        <taxon>Pseudomonadota</taxon>
        <taxon>Alphaproteobacteria</taxon>
        <taxon>Rhodobacterales</taxon>
        <taxon>Paracoccaceae</taxon>
        <taxon>Aquicoccus</taxon>
    </lineage>
</organism>
<dbReference type="InterPro" id="IPR039375">
    <property type="entry name" value="NodN-like"/>
</dbReference>
<dbReference type="AlphaFoldDB" id="A0A5A9ZCV6"/>
<comment type="caution">
    <text evidence="2">The sequence shown here is derived from an EMBL/GenBank/DDBJ whole genome shotgun (WGS) entry which is preliminary data.</text>
</comment>
<protein>
    <submittedName>
        <fullName evidence="2">MaoC family dehydratase</fullName>
    </submittedName>
</protein>
<evidence type="ECO:0000259" key="1">
    <source>
        <dbReference type="Pfam" id="PF01575"/>
    </source>
</evidence>
<evidence type="ECO:0000313" key="2">
    <source>
        <dbReference type="EMBL" id="KAA0914991.1"/>
    </source>
</evidence>
<gene>
    <name evidence="2" type="ORF">FLO80_11445</name>
</gene>